<dbReference type="STRING" id="313595.P700755_002086"/>
<feature type="transmembrane region" description="Helical" evidence="5">
    <location>
        <begin position="418"/>
        <end position="437"/>
    </location>
</feature>
<evidence type="ECO:0000259" key="6">
    <source>
        <dbReference type="Pfam" id="PF04932"/>
    </source>
</evidence>
<sequence length="470" mass="54755">MKLVFKKHKISLSLFLILAGFFFIPFNSGINIPFFGEFSRESCVLFFLASGLVTLFEILFKKNIYFPKSHFLIHLIFLFIIWIIVSFFVNFNDIQGYELKNTSGLVRFFSQITSLIISISFFIFYYNAFRSESIWTLLRLIRKAFLLGFAFVSLYVLLETLIVKLKFSFLQDLLYLFDYFPFTDVKLDLGLNRISGPTFEPPSFATYLITVTPWMLSYIITHKIILKYIPCLLVLTFAFLSGSRAGIFIITIQFIVFFLCFINFKKYQTYLIKLLFFGGIVTLLIFAFKGRIITNYITEQATSFNIDGDEHSISNKSRFGIQYANYEVFKNNPFFGVGFGQQSFEAKKYYPRWSLKGNWEFRLKYLNDNHPSFVPGYNLYIRLLAETGFIGLIIFLTILVLSITMCLIAIYQKNKNHLIYLIILTSLVGTGLNWLKVDSFRDYIFWINLALLIILTSGLSKSKISKRIES</sequence>
<evidence type="ECO:0000256" key="1">
    <source>
        <dbReference type="ARBA" id="ARBA00004141"/>
    </source>
</evidence>
<reference evidence="7" key="1">
    <citation type="submission" date="2006-03" db="EMBL/GenBank/DDBJ databases">
        <authorList>
            <person name="Bowman J."/>
            <person name="Ferriera S."/>
            <person name="Johnson J."/>
            <person name="Kravitz S."/>
            <person name="Halpern A."/>
            <person name="Remington K."/>
            <person name="Beeson K."/>
            <person name="Tran B."/>
            <person name="Rogers Y.-H."/>
            <person name="Friedman R."/>
            <person name="Venter J.C."/>
        </authorList>
    </citation>
    <scope>NUCLEOTIDE SEQUENCE [LARGE SCALE GENOMIC DNA]</scope>
    <source>
        <strain evidence="7">ATCC 700755</strain>
    </source>
</reference>
<proteinExistence type="predicted"/>
<feature type="transmembrane region" description="Helical" evidence="5">
    <location>
        <begin position="109"/>
        <end position="128"/>
    </location>
</feature>
<evidence type="ECO:0000256" key="2">
    <source>
        <dbReference type="ARBA" id="ARBA00022692"/>
    </source>
</evidence>
<dbReference type="Proteomes" id="UP000008514">
    <property type="component" value="Chromosome"/>
</dbReference>
<feature type="transmembrane region" description="Helical" evidence="5">
    <location>
        <begin position="247"/>
        <end position="264"/>
    </location>
</feature>
<dbReference type="PANTHER" id="PTHR37422:SF13">
    <property type="entry name" value="LIPOPOLYSACCHARIDE BIOSYNTHESIS PROTEIN PA4999-RELATED"/>
    <property type="match status" value="1"/>
</dbReference>
<dbReference type="KEGG" id="ptq:P700755_002086"/>
<protein>
    <submittedName>
        <fullName evidence="7">O-antigen polymerase</fullName>
    </submittedName>
</protein>
<feature type="transmembrane region" description="Helical" evidence="5">
    <location>
        <begin position="225"/>
        <end position="241"/>
    </location>
</feature>
<evidence type="ECO:0000313" key="7">
    <source>
        <dbReference type="EMBL" id="AFU68879.1"/>
    </source>
</evidence>
<organism evidence="7 8">
    <name type="scientific">Psychroflexus torquis (strain ATCC 700755 / CIP 106069 / ACAM 623)</name>
    <dbReference type="NCBI Taxonomy" id="313595"/>
    <lineage>
        <taxon>Bacteria</taxon>
        <taxon>Pseudomonadati</taxon>
        <taxon>Bacteroidota</taxon>
        <taxon>Flavobacteriia</taxon>
        <taxon>Flavobacteriales</taxon>
        <taxon>Flavobacteriaceae</taxon>
        <taxon>Psychroflexus</taxon>
    </lineage>
</organism>
<dbReference type="RefSeq" id="WP_015024460.1">
    <property type="nucleotide sequence ID" value="NC_018721.1"/>
</dbReference>
<feature type="transmembrane region" description="Helical" evidence="5">
    <location>
        <begin position="271"/>
        <end position="288"/>
    </location>
</feature>
<dbReference type="OrthoDB" id="1421645at2"/>
<keyword evidence="8" id="KW-1185">Reference proteome</keyword>
<dbReference type="HOGENOM" id="CLU_044692_0_0_10"/>
<comment type="subcellular location">
    <subcellularLocation>
        <location evidence="1">Membrane</location>
        <topology evidence="1">Multi-pass membrane protein</topology>
    </subcellularLocation>
</comment>
<keyword evidence="3 5" id="KW-1133">Transmembrane helix</keyword>
<dbReference type="InterPro" id="IPR007016">
    <property type="entry name" value="O-antigen_ligase-rel_domated"/>
</dbReference>
<feature type="transmembrane region" description="Helical" evidence="5">
    <location>
        <begin position="389"/>
        <end position="411"/>
    </location>
</feature>
<dbReference type="EMBL" id="CP003879">
    <property type="protein sequence ID" value="AFU68879.1"/>
    <property type="molecule type" value="Genomic_DNA"/>
</dbReference>
<feature type="transmembrane region" description="Helical" evidence="5">
    <location>
        <begin position="140"/>
        <end position="158"/>
    </location>
</feature>
<reference evidence="7" key="2">
    <citation type="submission" date="2012-09" db="EMBL/GenBank/DDBJ databases">
        <title>The complete sequence of Psychroflexus torquis an extreme psychrophile from sea-ice that is stimulated by light.</title>
        <authorList>
            <person name="Feng S."/>
            <person name="Powell S.M."/>
            <person name="Bowman J.P."/>
        </authorList>
    </citation>
    <scope>NUCLEOTIDE SEQUENCE [LARGE SCALE GENOMIC DNA]</scope>
    <source>
        <strain evidence="7">ATCC 700755</strain>
    </source>
</reference>
<dbReference type="Pfam" id="PF04932">
    <property type="entry name" value="Wzy_C"/>
    <property type="match status" value="1"/>
</dbReference>
<dbReference type="eggNOG" id="COG3307">
    <property type="taxonomic scope" value="Bacteria"/>
</dbReference>
<dbReference type="AlphaFoldDB" id="K4IEN1"/>
<feature type="transmembrane region" description="Helical" evidence="5">
    <location>
        <begin position="72"/>
        <end position="89"/>
    </location>
</feature>
<evidence type="ECO:0000256" key="4">
    <source>
        <dbReference type="ARBA" id="ARBA00023136"/>
    </source>
</evidence>
<feature type="transmembrane region" description="Helical" evidence="5">
    <location>
        <begin position="44"/>
        <end position="60"/>
    </location>
</feature>
<feature type="transmembrane region" description="Helical" evidence="5">
    <location>
        <begin position="12"/>
        <end position="32"/>
    </location>
</feature>
<dbReference type="PANTHER" id="PTHR37422">
    <property type="entry name" value="TEICHURONIC ACID BIOSYNTHESIS PROTEIN TUAE"/>
    <property type="match status" value="1"/>
</dbReference>
<keyword evidence="2 5" id="KW-0812">Transmembrane</keyword>
<accession>K4IEN1</accession>
<name>K4IEN1_PSYTT</name>
<evidence type="ECO:0000313" key="8">
    <source>
        <dbReference type="Proteomes" id="UP000008514"/>
    </source>
</evidence>
<dbReference type="GO" id="GO:0016020">
    <property type="term" value="C:membrane"/>
    <property type="evidence" value="ECO:0007669"/>
    <property type="project" value="UniProtKB-SubCell"/>
</dbReference>
<gene>
    <name evidence="7" type="ordered locus">P700755_002086</name>
</gene>
<dbReference type="InterPro" id="IPR051533">
    <property type="entry name" value="WaaL-like"/>
</dbReference>
<feature type="transmembrane region" description="Helical" evidence="5">
    <location>
        <begin position="443"/>
        <end position="460"/>
    </location>
</feature>
<feature type="domain" description="O-antigen ligase-related" evidence="6">
    <location>
        <begin position="231"/>
        <end position="396"/>
    </location>
</feature>
<evidence type="ECO:0000256" key="5">
    <source>
        <dbReference type="SAM" id="Phobius"/>
    </source>
</evidence>
<evidence type="ECO:0000256" key="3">
    <source>
        <dbReference type="ARBA" id="ARBA00022989"/>
    </source>
</evidence>
<keyword evidence="4 5" id="KW-0472">Membrane</keyword>